<dbReference type="SUPFAM" id="SSF51556">
    <property type="entry name" value="Metallo-dependent hydrolases"/>
    <property type="match status" value="1"/>
</dbReference>
<dbReference type="PANTHER" id="PTHR46124">
    <property type="entry name" value="D-AMINOACYL-TRNA DEACYLASE"/>
    <property type="match status" value="1"/>
</dbReference>
<keyword evidence="1" id="KW-0479">Metal-binding</keyword>
<reference evidence="3 4" key="1">
    <citation type="submission" date="2019-04" db="EMBL/GenBank/DDBJ databases">
        <title>Microbes associate with the intestines of laboratory mice.</title>
        <authorList>
            <person name="Navarre W."/>
            <person name="Wong E."/>
            <person name="Huang K.C."/>
            <person name="Tropini C."/>
            <person name="Ng K."/>
            <person name="Yu B."/>
        </authorList>
    </citation>
    <scope>NUCLEOTIDE SEQUENCE [LARGE SCALE GENOMIC DNA]</scope>
    <source>
        <strain evidence="3 4">NM48_B13</strain>
    </source>
</reference>
<feature type="binding site" evidence="1">
    <location>
        <position position="139"/>
    </location>
    <ligand>
        <name>a divalent metal cation</name>
        <dbReference type="ChEBI" id="CHEBI:60240"/>
        <label>1</label>
    </ligand>
</feature>
<dbReference type="GO" id="GO:0046872">
    <property type="term" value="F:metal ion binding"/>
    <property type="evidence" value="ECO:0007669"/>
    <property type="project" value="UniProtKB-KW"/>
</dbReference>
<comment type="caution">
    <text evidence="3">The sequence shown here is derived from an EMBL/GenBank/DDBJ whole genome shotgun (WGS) entry which is preliminary data.</text>
</comment>
<dbReference type="InterPro" id="IPR032466">
    <property type="entry name" value="Metal_Hydrolase"/>
</dbReference>
<feature type="binding site" evidence="1">
    <location>
        <position position="48"/>
    </location>
    <ligand>
        <name>a divalent metal cation</name>
        <dbReference type="ChEBI" id="CHEBI:60240"/>
        <label>1</label>
    </ligand>
</feature>
<name>A0A3N0AAJ3_9ACTN</name>
<proteinExistence type="predicted"/>
<dbReference type="OrthoDB" id="9810005at2"/>
<feature type="binding site" evidence="1">
    <location>
        <position position="208"/>
    </location>
    <ligand>
        <name>a divalent metal cation</name>
        <dbReference type="ChEBI" id="CHEBI:60240"/>
        <label>2</label>
    </ligand>
</feature>
<dbReference type="Pfam" id="PF01026">
    <property type="entry name" value="TatD_DNase"/>
    <property type="match status" value="1"/>
</dbReference>
<evidence type="ECO:0000313" key="3">
    <source>
        <dbReference type="EMBL" id="TJW09882.1"/>
    </source>
</evidence>
<dbReference type="PIRSF" id="PIRSF005902">
    <property type="entry name" value="DNase_TatD"/>
    <property type="match status" value="1"/>
</dbReference>
<feature type="binding site" evidence="1">
    <location>
        <position position="46"/>
    </location>
    <ligand>
        <name>a divalent metal cation</name>
        <dbReference type="ChEBI" id="CHEBI:60240"/>
        <label>1</label>
    </ligand>
</feature>
<dbReference type="Gene3D" id="3.20.20.140">
    <property type="entry name" value="Metal-dependent hydrolases"/>
    <property type="match status" value="1"/>
</dbReference>
<dbReference type="InterPro" id="IPR001130">
    <property type="entry name" value="TatD-like"/>
</dbReference>
<feature type="binding site" evidence="1">
    <location>
        <position position="182"/>
    </location>
    <ligand>
        <name>a divalent metal cation</name>
        <dbReference type="ChEBI" id="CHEBI:60240"/>
        <label>2</label>
    </ligand>
</feature>
<dbReference type="EMBL" id="SSTM01000006">
    <property type="protein sequence ID" value="TJW09882.1"/>
    <property type="molecule type" value="Genomic_DNA"/>
</dbReference>
<sequence length="307" mass="31968">MNPTAPRGGKSATNGTRSRRGHSILSEMHHLCEAEGTPVDALYDMHCHLGFAANSAQAGAIAAAAHIGALSCTVTPEEFAARGAAGGVGGGGADGGAGRCSGSPVTWALGLHPWYVAENWRPQVEAFEALMPQVRAFGEVGLDFSARHQGSADAQMAAFHHLLQAIVARARQSATPPMLSLHAVRSADAVLEALRKTGALENCQVVLHWFSGSGEELAAARQAGCYFSVGPHMLASRRGRAYGAQIPLSKLLLETDEPPQGAVLDGAAWRSQLEGALEQLATLRRTDAAELGATVAATSRQLLGLGR</sequence>
<evidence type="ECO:0000313" key="4">
    <source>
        <dbReference type="Proteomes" id="UP000309454"/>
    </source>
</evidence>
<protein>
    <submittedName>
        <fullName evidence="3">TatD family deoxyribonuclease</fullName>
    </submittedName>
</protein>
<evidence type="ECO:0000256" key="1">
    <source>
        <dbReference type="PIRSR" id="PIRSR005902-1"/>
    </source>
</evidence>
<gene>
    <name evidence="3" type="ORF">E5982_08545</name>
</gene>
<feature type="binding site" evidence="1">
    <location>
        <position position="256"/>
    </location>
    <ligand>
        <name>a divalent metal cation</name>
        <dbReference type="ChEBI" id="CHEBI:60240"/>
        <label>1</label>
    </ligand>
</feature>
<dbReference type="GO" id="GO:0016788">
    <property type="term" value="F:hydrolase activity, acting on ester bonds"/>
    <property type="evidence" value="ECO:0007669"/>
    <property type="project" value="InterPro"/>
</dbReference>
<feature type="region of interest" description="Disordered" evidence="2">
    <location>
        <begin position="1"/>
        <end position="20"/>
    </location>
</feature>
<organism evidence="3 4">
    <name type="scientific">Parvibacter caecicola</name>
    <dbReference type="NCBI Taxonomy" id="747645"/>
    <lineage>
        <taxon>Bacteria</taxon>
        <taxon>Bacillati</taxon>
        <taxon>Actinomycetota</taxon>
        <taxon>Coriobacteriia</taxon>
        <taxon>Coriobacteriales</taxon>
        <taxon>Coriobacteriaceae</taxon>
        <taxon>Parvibacter</taxon>
    </lineage>
</organism>
<evidence type="ECO:0000256" key="2">
    <source>
        <dbReference type="SAM" id="MobiDB-lite"/>
    </source>
</evidence>
<dbReference type="Proteomes" id="UP000309454">
    <property type="component" value="Unassembled WGS sequence"/>
</dbReference>
<dbReference type="AlphaFoldDB" id="A0A3N0AAJ3"/>
<dbReference type="PANTHER" id="PTHR46124:SF2">
    <property type="entry name" value="D-AMINOACYL-TRNA DEACYLASE"/>
    <property type="match status" value="1"/>
</dbReference>
<keyword evidence="4" id="KW-1185">Reference proteome</keyword>
<accession>A0A3N0AAJ3</accession>